<dbReference type="EMBL" id="JAINUG010000415">
    <property type="protein sequence ID" value="KAJ8372114.1"/>
    <property type="molecule type" value="Genomic_DNA"/>
</dbReference>
<sequence>MMTANFLHGEIGEESGSYGWCSQNGAWRAALLSSYRDTQVFSCTEEGLTDTETLRVNVFVNSVLDEQKQRRREQLFAVTEKSLRAGPAGLKVMSL</sequence>
<protein>
    <submittedName>
        <fullName evidence="1">Uncharacterized protein</fullName>
    </submittedName>
</protein>
<proteinExistence type="predicted"/>
<name>A0AAD7R8Z1_9TELE</name>
<reference evidence="1" key="1">
    <citation type="journal article" date="2023" name="Science">
        <title>Genome structures resolve the early diversification of teleost fishes.</title>
        <authorList>
            <person name="Parey E."/>
            <person name="Louis A."/>
            <person name="Montfort J."/>
            <person name="Bouchez O."/>
            <person name="Roques C."/>
            <person name="Iampietro C."/>
            <person name="Lluch J."/>
            <person name="Castinel A."/>
            <person name="Donnadieu C."/>
            <person name="Desvignes T."/>
            <person name="Floi Bucao C."/>
            <person name="Jouanno E."/>
            <person name="Wen M."/>
            <person name="Mejri S."/>
            <person name="Dirks R."/>
            <person name="Jansen H."/>
            <person name="Henkel C."/>
            <person name="Chen W.J."/>
            <person name="Zahm M."/>
            <person name="Cabau C."/>
            <person name="Klopp C."/>
            <person name="Thompson A.W."/>
            <person name="Robinson-Rechavi M."/>
            <person name="Braasch I."/>
            <person name="Lecointre G."/>
            <person name="Bobe J."/>
            <person name="Postlethwait J.H."/>
            <person name="Berthelot C."/>
            <person name="Roest Crollius H."/>
            <person name="Guiguen Y."/>
        </authorList>
    </citation>
    <scope>NUCLEOTIDE SEQUENCE</scope>
    <source>
        <strain evidence="1">NC1722</strain>
    </source>
</reference>
<comment type="caution">
    <text evidence="1">The sequence shown here is derived from an EMBL/GenBank/DDBJ whole genome shotgun (WGS) entry which is preliminary data.</text>
</comment>
<dbReference type="Proteomes" id="UP001221898">
    <property type="component" value="Unassembled WGS sequence"/>
</dbReference>
<evidence type="ECO:0000313" key="2">
    <source>
        <dbReference type="Proteomes" id="UP001221898"/>
    </source>
</evidence>
<dbReference type="AlphaFoldDB" id="A0AAD7R8Z1"/>
<organism evidence="1 2">
    <name type="scientific">Aldrovandia affinis</name>
    <dbReference type="NCBI Taxonomy" id="143900"/>
    <lineage>
        <taxon>Eukaryota</taxon>
        <taxon>Metazoa</taxon>
        <taxon>Chordata</taxon>
        <taxon>Craniata</taxon>
        <taxon>Vertebrata</taxon>
        <taxon>Euteleostomi</taxon>
        <taxon>Actinopterygii</taxon>
        <taxon>Neopterygii</taxon>
        <taxon>Teleostei</taxon>
        <taxon>Notacanthiformes</taxon>
        <taxon>Halosauridae</taxon>
        <taxon>Aldrovandia</taxon>
    </lineage>
</organism>
<gene>
    <name evidence="1" type="ORF">AAFF_G00294290</name>
</gene>
<evidence type="ECO:0000313" key="1">
    <source>
        <dbReference type="EMBL" id="KAJ8372114.1"/>
    </source>
</evidence>
<accession>A0AAD7R8Z1</accession>
<keyword evidence="2" id="KW-1185">Reference proteome</keyword>